<protein>
    <submittedName>
        <fullName evidence="1">Uncharacterized protein</fullName>
    </submittedName>
</protein>
<gene>
    <name evidence="1" type="ORF">GCM10023186_44880</name>
</gene>
<dbReference type="EMBL" id="BAABHA010000015">
    <property type="protein sequence ID" value="GAA4393383.1"/>
    <property type="molecule type" value="Genomic_DNA"/>
</dbReference>
<organism evidence="1 2">
    <name type="scientific">Hymenobacter koreensis</name>
    <dbReference type="NCBI Taxonomy" id="1084523"/>
    <lineage>
        <taxon>Bacteria</taxon>
        <taxon>Pseudomonadati</taxon>
        <taxon>Bacteroidota</taxon>
        <taxon>Cytophagia</taxon>
        <taxon>Cytophagales</taxon>
        <taxon>Hymenobacteraceae</taxon>
        <taxon>Hymenobacter</taxon>
    </lineage>
</organism>
<dbReference type="Proteomes" id="UP001500454">
    <property type="component" value="Unassembled WGS sequence"/>
</dbReference>
<proteinExistence type="predicted"/>
<evidence type="ECO:0000313" key="2">
    <source>
        <dbReference type="Proteomes" id="UP001500454"/>
    </source>
</evidence>
<comment type="caution">
    <text evidence="1">The sequence shown here is derived from an EMBL/GenBank/DDBJ whole genome shotgun (WGS) entry which is preliminary data.</text>
</comment>
<evidence type="ECO:0000313" key="1">
    <source>
        <dbReference type="EMBL" id="GAA4393383.1"/>
    </source>
</evidence>
<keyword evidence="2" id="KW-1185">Reference proteome</keyword>
<accession>A0ABP8JMS0</accession>
<dbReference type="RefSeq" id="WP_345227949.1">
    <property type="nucleotide sequence ID" value="NZ_BAABHA010000015.1"/>
</dbReference>
<reference evidence="2" key="1">
    <citation type="journal article" date="2019" name="Int. J. Syst. Evol. Microbiol.">
        <title>The Global Catalogue of Microorganisms (GCM) 10K type strain sequencing project: providing services to taxonomists for standard genome sequencing and annotation.</title>
        <authorList>
            <consortium name="The Broad Institute Genomics Platform"/>
            <consortium name="The Broad Institute Genome Sequencing Center for Infectious Disease"/>
            <person name="Wu L."/>
            <person name="Ma J."/>
        </authorList>
    </citation>
    <scope>NUCLEOTIDE SEQUENCE [LARGE SCALE GENOMIC DNA]</scope>
    <source>
        <strain evidence="2">JCM 17924</strain>
    </source>
</reference>
<sequence>MMDAETLLRLATLLNNRALVTQEECEKMMAALAGFDNARAEQAMAKIEAAPRTQAQYKELTDLLNHPLIDRHFKTSYFLSAGRMTRRQCVEAIRKTQEFIAIREQMRDPKELYHNQQDAA</sequence>
<name>A0ABP8JMS0_9BACT</name>